<sequence>MIQAGKAAHVIFDMDGTLSDTAKATSAGFHKLAKEWGFPPVTDEAIRNAMGHPSVEFCQIILPTLDDRMAEKFVAELDILEEAAIRKLEKSMLFPGIEEMLAKLNSLGIDCYIASTGSNDHVNCMMEATGLGGYFASLHCNEKRKGDMVRRILNGSDPVEWLLVGDKHIDASAARENKVKSLGAAFGYCTPADEALFDAVLRKPEDLFELVRLA</sequence>
<name>F5YGE3_LEAAZ</name>
<dbReference type="Proteomes" id="UP000009222">
    <property type="component" value="Chromosome"/>
</dbReference>
<organism evidence="5 6">
    <name type="scientific">Leadbettera azotonutricia (strain ATCC BAA-888 / DSM 13862 / ZAS-9)</name>
    <name type="common">Treponema azotonutricium</name>
    <dbReference type="NCBI Taxonomy" id="545695"/>
    <lineage>
        <taxon>Bacteria</taxon>
        <taxon>Pseudomonadati</taxon>
        <taxon>Spirochaetota</taxon>
        <taxon>Spirochaetia</taxon>
        <taxon>Spirochaetales</taxon>
        <taxon>Breznakiellaceae</taxon>
        <taxon>Leadbettera</taxon>
    </lineage>
</organism>
<dbReference type="AlphaFoldDB" id="F5YGE3"/>
<dbReference type="SFLD" id="SFLDG01129">
    <property type="entry name" value="C1.5:_HAD__Beta-PGM__Phosphata"/>
    <property type="match status" value="1"/>
</dbReference>
<dbReference type="InterPro" id="IPR041492">
    <property type="entry name" value="HAD_2"/>
</dbReference>
<protein>
    <recommendedName>
        <fullName evidence="4">phosphoglycolate phosphatase</fullName>
        <ecNumber evidence="4">3.1.3.18</ecNumber>
    </recommendedName>
</protein>
<dbReference type="SFLD" id="SFLDS00003">
    <property type="entry name" value="Haloacid_Dehalogenase"/>
    <property type="match status" value="1"/>
</dbReference>
<dbReference type="FunCoup" id="F5YGE3">
    <property type="interactions" value="115"/>
</dbReference>
<dbReference type="SUPFAM" id="SSF56784">
    <property type="entry name" value="HAD-like"/>
    <property type="match status" value="1"/>
</dbReference>
<dbReference type="HOGENOM" id="CLU_045011_19_1_12"/>
<reference evidence="5 6" key="2">
    <citation type="journal article" date="2011" name="ISME J.">
        <title>RNA-seq reveals cooperative metabolic interactions between two termite-gut spirochete species in co-culture.</title>
        <authorList>
            <person name="Rosenthal A.Z."/>
            <person name="Matson E.G."/>
            <person name="Eldar A."/>
            <person name="Leadbetter J.R."/>
        </authorList>
    </citation>
    <scope>NUCLEOTIDE SEQUENCE [LARGE SCALE GENOMIC DNA]</scope>
    <source>
        <strain evidence="6">ATCC BAA-888 / DSM 13862 / ZAS-9</strain>
    </source>
</reference>
<dbReference type="InterPro" id="IPR036412">
    <property type="entry name" value="HAD-like_sf"/>
</dbReference>
<dbReference type="InterPro" id="IPR023214">
    <property type="entry name" value="HAD_sf"/>
</dbReference>
<proteinExistence type="inferred from homology"/>
<dbReference type="PANTHER" id="PTHR43434">
    <property type="entry name" value="PHOSPHOGLYCOLATE PHOSPHATASE"/>
    <property type="match status" value="1"/>
</dbReference>
<accession>F5YGE3</accession>
<dbReference type="InterPro" id="IPR050155">
    <property type="entry name" value="HAD-like_hydrolase_sf"/>
</dbReference>
<dbReference type="GO" id="GO:0005829">
    <property type="term" value="C:cytosol"/>
    <property type="evidence" value="ECO:0007669"/>
    <property type="project" value="TreeGrafter"/>
</dbReference>
<dbReference type="eggNOG" id="COG0546">
    <property type="taxonomic scope" value="Bacteria"/>
</dbReference>
<dbReference type="InterPro" id="IPR023198">
    <property type="entry name" value="PGP-like_dom2"/>
</dbReference>
<evidence type="ECO:0000313" key="6">
    <source>
        <dbReference type="Proteomes" id="UP000009222"/>
    </source>
</evidence>
<dbReference type="EC" id="3.1.3.18" evidence="4"/>
<evidence type="ECO:0000256" key="1">
    <source>
        <dbReference type="ARBA" id="ARBA00000830"/>
    </source>
</evidence>
<dbReference type="GO" id="GO:0006281">
    <property type="term" value="P:DNA repair"/>
    <property type="evidence" value="ECO:0007669"/>
    <property type="project" value="TreeGrafter"/>
</dbReference>
<dbReference type="KEGG" id="taz:TREAZ_2375"/>
<reference evidence="6" key="1">
    <citation type="submission" date="2009-12" db="EMBL/GenBank/DDBJ databases">
        <title>Complete sequence of Treponema azotonutricium strain ZAS-9.</title>
        <authorList>
            <person name="Tetu S.G."/>
            <person name="Matson E."/>
            <person name="Ren Q."/>
            <person name="Seshadri R."/>
            <person name="Elbourne L."/>
            <person name="Hassan K.A."/>
            <person name="Durkin A."/>
            <person name="Radune D."/>
            <person name="Mohamoud Y."/>
            <person name="Shay R."/>
            <person name="Jin S."/>
            <person name="Zhang X."/>
            <person name="Lucey K."/>
            <person name="Ballor N.R."/>
            <person name="Ottesen E."/>
            <person name="Rosenthal R."/>
            <person name="Allen A."/>
            <person name="Leadbetter J.R."/>
            <person name="Paulsen I.T."/>
        </authorList>
    </citation>
    <scope>NUCLEOTIDE SEQUENCE [LARGE SCALE GENOMIC DNA]</scope>
    <source>
        <strain evidence="6">ATCC BAA-888 / DSM 13862 / ZAS-9</strain>
    </source>
</reference>
<evidence type="ECO:0000256" key="3">
    <source>
        <dbReference type="ARBA" id="ARBA00006171"/>
    </source>
</evidence>
<dbReference type="GO" id="GO:0008967">
    <property type="term" value="F:phosphoglycolate phosphatase activity"/>
    <property type="evidence" value="ECO:0007669"/>
    <property type="project" value="UniProtKB-EC"/>
</dbReference>
<dbReference type="STRING" id="545695.TREAZ_2375"/>
<gene>
    <name evidence="5" type="ordered locus">TREAZ_2375</name>
</gene>
<dbReference type="InParanoid" id="F5YGE3"/>
<dbReference type="OrthoDB" id="9792518at2"/>
<evidence type="ECO:0000313" key="5">
    <source>
        <dbReference type="EMBL" id="AEF83414.1"/>
    </source>
</evidence>
<keyword evidence="6" id="KW-1185">Reference proteome</keyword>
<comment type="similarity">
    <text evidence="3">Belongs to the HAD-like hydrolase superfamily. CbbY/CbbZ/Gph/YieH family.</text>
</comment>
<dbReference type="EMBL" id="CP001841">
    <property type="protein sequence ID" value="AEF83414.1"/>
    <property type="molecule type" value="Genomic_DNA"/>
</dbReference>
<dbReference type="PANTHER" id="PTHR43434:SF1">
    <property type="entry name" value="PHOSPHOGLYCOLATE PHOSPHATASE"/>
    <property type="match status" value="1"/>
</dbReference>
<comment type="catalytic activity">
    <reaction evidence="1">
        <text>2-phosphoglycolate + H2O = glycolate + phosphate</text>
        <dbReference type="Rhea" id="RHEA:14369"/>
        <dbReference type="ChEBI" id="CHEBI:15377"/>
        <dbReference type="ChEBI" id="CHEBI:29805"/>
        <dbReference type="ChEBI" id="CHEBI:43474"/>
        <dbReference type="ChEBI" id="CHEBI:58033"/>
        <dbReference type="EC" id="3.1.3.18"/>
    </reaction>
</comment>
<dbReference type="Pfam" id="PF13419">
    <property type="entry name" value="HAD_2"/>
    <property type="match status" value="1"/>
</dbReference>
<dbReference type="Gene3D" id="1.10.150.240">
    <property type="entry name" value="Putative phosphatase, domain 2"/>
    <property type="match status" value="1"/>
</dbReference>
<evidence type="ECO:0000256" key="4">
    <source>
        <dbReference type="ARBA" id="ARBA00013078"/>
    </source>
</evidence>
<dbReference type="RefSeq" id="WP_015713139.1">
    <property type="nucleotide sequence ID" value="NC_015577.1"/>
</dbReference>
<comment type="pathway">
    <text evidence="2">Organic acid metabolism; glycolate biosynthesis; glycolate from 2-phosphoglycolate: step 1/1.</text>
</comment>
<dbReference type="Gene3D" id="3.40.50.1000">
    <property type="entry name" value="HAD superfamily/HAD-like"/>
    <property type="match status" value="1"/>
</dbReference>
<evidence type="ECO:0000256" key="2">
    <source>
        <dbReference type="ARBA" id="ARBA00004818"/>
    </source>
</evidence>